<dbReference type="Proteomes" id="UP001496627">
    <property type="component" value="Unassembled WGS sequence"/>
</dbReference>
<sequence length="430" mass="47092">MNGKVVVSQLGARMHYAVPRIFASQDRLAHFYTDICATKGWPRLVNYLPSGLFPAPLKRLAGRHPRGVPAELTTVFSGFGIGSALRRMRIKDAIEETGHAVWAGSTFSRMVARNGFHDAAGLYAFSGDALEQMHAAKRRGLWTAVEQMIAPRDVVETLVDREMHRFPEWAGLPRHNPYARIFANRERAEWALADYIVCPSDFVRQHVIACGGPGERCIVVPYGVNSAFTIDRRRRSPGPLRVLTVGEVGLRKGSPYVAEAARLVGGAATFRMAGRLSISETVRQDISRWVELRGIIPRSQVADEFRWADVFLLPSLCEGSATAAYEALAAGLPVITTENSGTVVRDGIEGFIVPVCDAEAIALAVERLAANDGLRALMSANALHRAADFTVEAYGKRLLAALSISDGNQPDVPTGTRTVPETQVQRQFFR</sequence>
<organism evidence="3 4">
    <name type="scientific">Neorhizobium phenanthreniclasticum</name>
    <dbReference type="NCBI Taxonomy" id="3157917"/>
    <lineage>
        <taxon>Bacteria</taxon>
        <taxon>Pseudomonadati</taxon>
        <taxon>Pseudomonadota</taxon>
        <taxon>Alphaproteobacteria</taxon>
        <taxon>Hyphomicrobiales</taxon>
        <taxon>Rhizobiaceae</taxon>
        <taxon>Rhizobium/Agrobacterium group</taxon>
        <taxon>Neorhizobium</taxon>
    </lineage>
</organism>
<keyword evidence="1 3" id="KW-0328">Glycosyltransferase</keyword>
<dbReference type="EC" id="2.4.-.-" evidence="3"/>
<proteinExistence type="predicted"/>
<dbReference type="EMBL" id="JBEAAL010000025">
    <property type="protein sequence ID" value="MEQ1408293.1"/>
    <property type="molecule type" value="Genomic_DNA"/>
</dbReference>
<dbReference type="RefSeq" id="WP_348864397.1">
    <property type="nucleotide sequence ID" value="NZ_JBEAAL010000025.1"/>
</dbReference>
<dbReference type="CDD" id="cd03801">
    <property type="entry name" value="GT4_PimA-like"/>
    <property type="match status" value="1"/>
</dbReference>
<dbReference type="GO" id="GO:0016757">
    <property type="term" value="F:glycosyltransferase activity"/>
    <property type="evidence" value="ECO:0007669"/>
    <property type="project" value="UniProtKB-KW"/>
</dbReference>
<name>A0ABV0M8T1_9HYPH</name>
<dbReference type="PANTHER" id="PTHR12526:SF510">
    <property type="entry name" value="D-INOSITOL 3-PHOSPHATE GLYCOSYLTRANSFERASE"/>
    <property type="match status" value="1"/>
</dbReference>
<evidence type="ECO:0000313" key="4">
    <source>
        <dbReference type="Proteomes" id="UP001496627"/>
    </source>
</evidence>
<evidence type="ECO:0000313" key="3">
    <source>
        <dbReference type="EMBL" id="MEQ1408293.1"/>
    </source>
</evidence>
<dbReference type="Pfam" id="PF13692">
    <property type="entry name" value="Glyco_trans_1_4"/>
    <property type="match status" value="1"/>
</dbReference>
<gene>
    <name evidence="3" type="ORF">ABK249_25510</name>
</gene>
<keyword evidence="2 3" id="KW-0808">Transferase</keyword>
<dbReference type="PANTHER" id="PTHR12526">
    <property type="entry name" value="GLYCOSYLTRANSFERASE"/>
    <property type="match status" value="1"/>
</dbReference>
<reference evidence="3 4" key="1">
    <citation type="submission" date="2024-05" db="EMBL/GenBank/DDBJ databases">
        <title>Neorhizobium sp. Rsf11, a plant growth promoting and heavy metal resistant PAH-degrader.</title>
        <authorList>
            <person name="Golubev S.N."/>
            <person name="Muratova A.Y."/>
            <person name="Markelova M.I."/>
        </authorList>
    </citation>
    <scope>NUCLEOTIDE SEQUENCE [LARGE SCALE GENOMIC DNA]</scope>
    <source>
        <strain evidence="3 4">Rsf11</strain>
    </source>
</reference>
<accession>A0ABV0M8T1</accession>
<dbReference type="Gene3D" id="3.40.50.2000">
    <property type="entry name" value="Glycogen Phosphorylase B"/>
    <property type="match status" value="2"/>
</dbReference>
<protein>
    <submittedName>
        <fullName evidence="3">Glycosyltransferase family 4 protein</fullName>
        <ecNumber evidence="3">2.4.-.-</ecNumber>
    </submittedName>
</protein>
<dbReference type="SUPFAM" id="SSF53756">
    <property type="entry name" value="UDP-Glycosyltransferase/glycogen phosphorylase"/>
    <property type="match status" value="1"/>
</dbReference>
<evidence type="ECO:0000256" key="1">
    <source>
        <dbReference type="ARBA" id="ARBA00022676"/>
    </source>
</evidence>
<evidence type="ECO:0000256" key="2">
    <source>
        <dbReference type="ARBA" id="ARBA00022679"/>
    </source>
</evidence>
<comment type="caution">
    <text evidence="3">The sequence shown here is derived from an EMBL/GenBank/DDBJ whole genome shotgun (WGS) entry which is preliminary data.</text>
</comment>
<keyword evidence="4" id="KW-1185">Reference proteome</keyword>